<accession>A0A158BDA2</accession>
<organism evidence="1 2">
    <name type="scientific">Caballeronia pedi</name>
    <dbReference type="NCBI Taxonomy" id="1777141"/>
    <lineage>
        <taxon>Bacteria</taxon>
        <taxon>Pseudomonadati</taxon>
        <taxon>Pseudomonadota</taxon>
        <taxon>Betaproteobacteria</taxon>
        <taxon>Burkholderiales</taxon>
        <taxon>Burkholderiaceae</taxon>
        <taxon>Caballeronia</taxon>
    </lineage>
</organism>
<protein>
    <submittedName>
        <fullName evidence="1">Uncharacterized protein</fullName>
    </submittedName>
</protein>
<keyword evidence="2" id="KW-1185">Reference proteome</keyword>
<gene>
    <name evidence="1" type="ORF">AWB80_03361</name>
</gene>
<dbReference type="EMBL" id="FCOE02000009">
    <property type="protein sequence ID" value="SAK67870.1"/>
    <property type="molecule type" value="Genomic_DNA"/>
</dbReference>
<evidence type="ECO:0000313" key="1">
    <source>
        <dbReference type="EMBL" id="SAK67870.1"/>
    </source>
</evidence>
<name>A0A158BDA2_9BURK</name>
<proteinExistence type="predicted"/>
<sequence>MACVLIGVSASLFPVASTSLTRFENETTVYMLSCDGERINDVCSGNERTGVPFTYKVSVDQNSVLYWTMNDPNLARRLPFCAIQNSRSWLCQWTNDDIPKTRFGMVGGRYVEIAVCSTGAPVPMFYQVYKWRWWLVRLREAFGSSLASTRHPLSTMRTAH</sequence>
<reference evidence="1" key="1">
    <citation type="submission" date="2016-01" db="EMBL/GenBank/DDBJ databases">
        <authorList>
            <person name="Peeters C."/>
        </authorList>
    </citation>
    <scope>NUCLEOTIDE SEQUENCE [LARGE SCALE GENOMIC DNA]</scope>
    <source>
        <strain evidence="1">LMG 29323</strain>
    </source>
</reference>
<dbReference type="STRING" id="1777141.AWB80_03361"/>
<dbReference type="Proteomes" id="UP000054911">
    <property type="component" value="Unassembled WGS sequence"/>
</dbReference>
<evidence type="ECO:0000313" key="2">
    <source>
        <dbReference type="Proteomes" id="UP000054911"/>
    </source>
</evidence>
<comment type="caution">
    <text evidence="1">The sequence shown here is derived from an EMBL/GenBank/DDBJ whole genome shotgun (WGS) entry which is preliminary data.</text>
</comment>
<dbReference type="AlphaFoldDB" id="A0A158BDA2"/>